<feature type="compositionally biased region" description="Polar residues" evidence="6">
    <location>
        <begin position="9"/>
        <end position="18"/>
    </location>
</feature>
<dbReference type="SUPFAM" id="SSF55681">
    <property type="entry name" value="Class II aaRS and biotin synthetases"/>
    <property type="match status" value="1"/>
</dbReference>
<organism evidence="8 9">
    <name type="scientific">Rhizoctonia solani</name>
    <dbReference type="NCBI Taxonomy" id="456999"/>
    <lineage>
        <taxon>Eukaryota</taxon>
        <taxon>Fungi</taxon>
        <taxon>Dikarya</taxon>
        <taxon>Basidiomycota</taxon>
        <taxon>Agaricomycotina</taxon>
        <taxon>Agaricomycetes</taxon>
        <taxon>Cantharellales</taxon>
        <taxon>Ceratobasidiaceae</taxon>
        <taxon>Rhizoctonia</taxon>
    </lineage>
</organism>
<evidence type="ECO:0000256" key="1">
    <source>
        <dbReference type="ARBA" id="ARBA00004821"/>
    </source>
</evidence>
<dbReference type="UniPathway" id="UPA00538">
    <property type="reaction ID" value="UER00592"/>
</dbReference>
<dbReference type="InterPro" id="IPR000544">
    <property type="entry name" value="Octanoyltransferase"/>
</dbReference>
<dbReference type="InterPro" id="IPR020605">
    <property type="entry name" value="Octanoyltransferase_CS"/>
</dbReference>
<gene>
    <name evidence="8" type="ORF">RDB_LOCUS73479</name>
</gene>
<dbReference type="PROSITE" id="PS01313">
    <property type="entry name" value="LIPB"/>
    <property type="match status" value="1"/>
</dbReference>
<feature type="domain" description="BPL/LPL catalytic" evidence="7">
    <location>
        <begin position="110"/>
        <end position="294"/>
    </location>
</feature>
<dbReference type="GO" id="GO:0033819">
    <property type="term" value="F:lipoyl(octanoyl) transferase activity"/>
    <property type="evidence" value="ECO:0007669"/>
    <property type="project" value="UniProtKB-EC"/>
</dbReference>
<protein>
    <recommendedName>
        <fullName evidence="3">lipoyl(octanoyl) transferase</fullName>
        <ecNumber evidence="3">2.3.1.181</ecNumber>
    </recommendedName>
</protein>
<reference evidence="8" key="1">
    <citation type="submission" date="2021-01" db="EMBL/GenBank/DDBJ databases">
        <authorList>
            <person name="Kaushik A."/>
        </authorList>
    </citation>
    <scope>NUCLEOTIDE SEQUENCE</scope>
    <source>
        <strain evidence="8">AG1-1A</strain>
    </source>
</reference>
<comment type="caution">
    <text evidence="8">The sequence shown here is derived from an EMBL/GenBank/DDBJ whole genome shotgun (WGS) entry which is preliminary data.</text>
</comment>
<evidence type="ECO:0000256" key="6">
    <source>
        <dbReference type="SAM" id="MobiDB-lite"/>
    </source>
</evidence>
<evidence type="ECO:0000259" key="7">
    <source>
        <dbReference type="PROSITE" id="PS51733"/>
    </source>
</evidence>
<dbReference type="InterPro" id="IPR004143">
    <property type="entry name" value="BPL_LPL_catalytic"/>
</dbReference>
<dbReference type="AlphaFoldDB" id="A0A8H2XWX7"/>
<name>A0A8H2XWX7_9AGAM</name>
<evidence type="ECO:0000313" key="8">
    <source>
        <dbReference type="EMBL" id="CAE6437194.1"/>
    </source>
</evidence>
<evidence type="ECO:0000256" key="3">
    <source>
        <dbReference type="ARBA" id="ARBA00012334"/>
    </source>
</evidence>
<dbReference type="PROSITE" id="PS51733">
    <property type="entry name" value="BPL_LPL_CATALYTIC"/>
    <property type="match status" value="1"/>
</dbReference>
<proteinExistence type="inferred from homology"/>
<dbReference type="Gene3D" id="3.30.930.10">
    <property type="entry name" value="Bira Bifunctional Protein, Domain 2"/>
    <property type="match status" value="1"/>
</dbReference>
<comment type="similarity">
    <text evidence="2">Belongs to the LipB family.</text>
</comment>
<evidence type="ECO:0000256" key="2">
    <source>
        <dbReference type="ARBA" id="ARBA00007907"/>
    </source>
</evidence>
<dbReference type="Proteomes" id="UP000663840">
    <property type="component" value="Unassembled WGS sequence"/>
</dbReference>
<feature type="region of interest" description="Disordered" evidence="6">
    <location>
        <begin position="1"/>
        <end position="21"/>
    </location>
</feature>
<dbReference type="GO" id="GO:0009249">
    <property type="term" value="P:protein lipoylation"/>
    <property type="evidence" value="ECO:0007669"/>
    <property type="project" value="InterPro"/>
</dbReference>
<evidence type="ECO:0000256" key="5">
    <source>
        <dbReference type="ARBA" id="ARBA00023315"/>
    </source>
</evidence>
<dbReference type="NCBIfam" id="TIGR00214">
    <property type="entry name" value="lipB"/>
    <property type="match status" value="1"/>
</dbReference>
<dbReference type="InterPro" id="IPR045864">
    <property type="entry name" value="aa-tRNA-synth_II/BPL/LPL"/>
</dbReference>
<comment type="pathway">
    <text evidence="1">Protein modification; protein lipoylation via endogenous pathway; protein N(6)-(lipoyl)lysine from octanoyl-[acyl-carrier-protein]: step 1/2.</text>
</comment>
<dbReference type="PANTHER" id="PTHR10993">
    <property type="entry name" value="OCTANOYLTRANSFERASE"/>
    <property type="match status" value="1"/>
</dbReference>
<dbReference type="EC" id="2.3.1.181" evidence="3"/>
<evidence type="ECO:0000256" key="4">
    <source>
        <dbReference type="ARBA" id="ARBA00022679"/>
    </source>
</evidence>
<keyword evidence="4" id="KW-0808">Transferase</keyword>
<keyword evidence="5" id="KW-0012">Acyltransferase</keyword>
<sequence>MQAVCFPLSSPSLSQVHPQSPRRITEYHSQQEENTTRYHTHNFNRDHVLVSLRSSGSAHCRSHPAATMHMVPRSPILTYTFRRPLPYLPTLLAQNKIHAFQLENRRVDPDGTPDVMLLLEHRPVYTAGRRQKLEDLEVERDRLQNIGADWVQTDRGGQTTYHGPGQLTVYPLLDIGRNQISIRDYICNLELSLREHLKTHHQLTHYPSEHTGVFLSPDEKIASIGVHVRHRLTTHGIAMNITREPTAWFDQVVACGLDGVRAASIEGATRKQVSVPQEAQKFAEILAKKMRRDLAPLDESHPAVWEIVQDLEQKALASGPWHRKPATSR</sequence>
<evidence type="ECO:0000313" key="9">
    <source>
        <dbReference type="Proteomes" id="UP000663840"/>
    </source>
</evidence>
<accession>A0A8H2XWX7</accession>
<dbReference type="Pfam" id="PF21948">
    <property type="entry name" value="LplA-B_cat"/>
    <property type="match status" value="1"/>
</dbReference>
<dbReference type="PANTHER" id="PTHR10993:SF7">
    <property type="entry name" value="LIPOYLTRANSFERASE 2, MITOCHONDRIAL-RELATED"/>
    <property type="match status" value="1"/>
</dbReference>
<dbReference type="EMBL" id="CAJMWR010001937">
    <property type="protein sequence ID" value="CAE6437194.1"/>
    <property type="molecule type" value="Genomic_DNA"/>
</dbReference>